<name>A0A239K242_EKHLU</name>
<feature type="domain" description="DUF4440" evidence="1">
    <location>
        <begin position="35"/>
        <end position="135"/>
    </location>
</feature>
<reference evidence="2 3" key="1">
    <citation type="submission" date="2017-06" db="EMBL/GenBank/DDBJ databases">
        <authorList>
            <person name="Kim H.J."/>
            <person name="Triplett B.A."/>
        </authorList>
    </citation>
    <scope>NUCLEOTIDE SEQUENCE [LARGE SCALE GENOMIC DNA]</scope>
    <source>
        <strain evidence="2 3">DSM 19307</strain>
    </source>
</reference>
<dbReference type="AlphaFoldDB" id="A0A239K242"/>
<dbReference type="SUPFAM" id="SSF54427">
    <property type="entry name" value="NTF2-like"/>
    <property type="match status" value="1"/>
</dbReference>
<keyword evidence="3" id="KW-1185">Reference proteome</keyword>
<dbReference type="InterPro" id="IPR027843">
    <property type="entry name" value="DUF4440"/>
</dbReference>
<evidence type="ECO:0000313" key="3">
    <source>
        <dbReference type="Proteomes" id="UP000198393"/>
    </source>
</evidence>
<dbReference type="Gene3D" id="3.10.450.50">
    <property type="match status" value="1"/>
</dbReference>
<proteinExistence type="predicted"/>
<evidence type="ECO:0000259" key="1">
    <source>
        <dbReference type="Pfam" id="PF14534"/>
    </source>
</evidence>
<dbReference type="Pfam" id="PF14534">
    <property type="entry name" value="DUF4440"/>
    <property type="match status" value="1"/>
</dbReference>
<dbReference type="Proteomes" id="UP000198393">
    <property type="component" value="Unassembled WGS sequence"/>
</dbReference>
<dbReference type="InterPro" id="IPR032710">
    <property type="entry name" value="NTF2-like_dom_sf"/>
</dbReference>
<gene>
    <name evidence="2" type="ORF">SAMN05421640_2327</name>
</gene>
<dbReference type="OrthoDB" id="9814425at2"/>
<evidence type="ECO:0000313" key="2">
    <source>
        <dbReference type="EMBL" id="SNT11144.1"/>
    </source>
</evidence>
<keyword evidence="2" id="KW-0413">Isomerase</keyword>
<dbReference type="RefSeq" id="WP_089357047.1">
    <property type="nucleotide sequence ID" value="NZ_FZPD01000004.1"/>
</dbReference>
<organism evidence="2 3">
    <name type="scientific">Ekhidna lutea</name>
    <dbReference type="NCBI Taxonomy" id="447679"/>
    <lineage>
        <taxon>Bacteria</taxon>
        <taxon>Pseudomonadati</taxon>
        <taxon>Bacteroidota</taxon>
        <taxon>Cytophagia</taxon>
        <taxon>Cytophagales</taxon>
        <taxon>Reichenbachiellaceae</taxon>
        <taxon>Ekhidna</taxon>
    </lineage>
</organism>
<dbReference type="EMBL" id="FZPD01000004">
    <property type="protein sequence ID" value="SNT11144.1"/>
    <property type="molecule type" value="Genomic_DNA"/>
</dbReference>
<dbReference type="GO" id="GO:0016853">
    <property type="term" value="F:isomerase activity"/>
    <property type="evidence" value="ECO:0007669"/>
    <property type="project" value="UniProtKB-KW"/>
</dbReference>
<protein>
    <submittedName>
        <fullName evidence="2">Ketosteroid isomerase homolog</fullName>
    </submittedName>
</protein>
<accession>A0A239K242</accession>
<sequence>MRITLTILMLALFTGLKAQDKEVAAIKSQVVKFSKYLMNDEREEVVNMYTEDAKIFPGDTDILEGDDLSNYWNPSGDRSWKTTYHKVTPIEIKVLGNEAYDYGYYEGISSNGDQSSNWRGKYVIVWRKEQGEWKIYLDIWNRIVEED</sequence>